<name>A0AAV1LB54_9NEOP</name>
<dbReference type="GO" id="GO:0071897">
    <property type="term" value="P:DNA biosynthetic process"/>
    <property type="evidence" value="ECO:0007669"/>
    <property type="project" value="UniProtKB-ARBA"/>
</dbReference>
<dbReference type="InterPro" id="IPR005135">
    <property type="entry name" value="Endo/exonuclease/phosphatase"/>
</dbReference>
<dbReference type="PANTHER" id="PTHR33332">
    <property type="entry name" value="REVERSE TRANSCRIPTASE DOMAIN-CONTAINING PROTEIN"/>
    <property type="match status" value="1"/>
</dbReference>
<feature type="domain" description="Reverse transcriptase" evidence="1">
    <location>
        <begin position="505"/>
        <end position="767"/>
    </location>
</feature>
<organism evidence="2 3">
    <name type="scientific">Parnassius mnemosyne</name>
    <name type="common">clouded apollo</name>
    <dbReference type="NCBI Taxonomy" id="213953"/>
    <lineage>
        <taxon>Eukaryota</taxon>
        <taxon>Metazoa</taxon>
        <taxon>Ecdysozoa</taxon>
        <taxon>Arthropoda</taxon>
        <taxon>Hexapoda</taxon>
        <taxon>Insecta</taxon>
        <taxon>Pterygota</taxon>
        <taxon>Neoptera</taxon>
        <taxon>Endopterygota</taxon>
        <taxon>Lepidoptera</taxon>
        <taxon>Glossata</taxon>
        <taxon>Ditrysia</taxon>
        <taxon>Papilionoidea</taxon>
        <taxon>Papilionidae</taxon>
        <taxon>Parnassiinae</taxon>
        <taxon>Parnassini</taxon>
        <taxon>Parnassius</taxon>
        <taxon>Driopa</taxon>
    </lineage>
</organism>
<evidence type="ECO:0000313" key="2">
    <source>
        <dbReference type="EMBL" id="CAK1591292.1"/>
    </source>
</evidence>
<reference evidence="2 3" key="1">
    <citation type="submission" date="2023-11" db="EMBL/GenBank/DDBJ databases">
        <authorList>
            <person name="Hedman E."/>
            <person name="Englund M."/>
            <person name="Stromberg M."/>
            <person name="Nyberg Akerstrom W."/>
            <person name="Nylinder S."/>
            <person name="Jareborg N."/>
            <person name="Kallberg Y."/>
            <person name="Kronander E."/>
        </authorList>
    </citation>
    <scope>NUCLEOTIDE SEQUENCE [LARGE SCALE GENOMIC DNA]</scope>
</reference>
<evidence type="ECO:0000313" key="3">
    <source>
        <dbReference type="Proteomes" id="UP001314205"/>
    </source>
</evidence>
<dbReference type="Gene3D" id="3.60.10.10">
    <property type="entry name" value="Endonuclease/exonuclease/phosphatase"/>
    <property type="match status" value="1"/>
</dbReference>
<dbReference type="InterPro" id="IPR043502">
    <property type="entry name" value="DNA/RNA_pol_sf"/>
</dbReference>
<dbReference type="GO" id="GO:0003824">
    <property type="term" value="F:catalytic activity"/>
    <property type="evidence" value="ECO:0007669"/>
    <property type="project" value="InterPro"/>
</dbReference>
<gene>
    <name evidence="2" type="ORF">PARMNEM_LOCUS11553</name>
</gene>
<proteinExistence type="predicted"/>
<sequence length="975" mass="109529">MSYLDISSDTETYLTTDSDGDSVPSLQPLSEILASQFSDVPKNFNVVHINAQSIPAHFSDMLATFDSKDIHAILVSESWLKPCLPSTNYSLPGFHLIRNDRTVGGGGGVAIYLRAYIPFSVVDMSSQPSPPNAGEHLFIEVELSHTKILLGVYYCPSSRIDFFTSFENILENVSSYSHTIIMGDFNTCLLKQDSRSSSLRSIVNSTNLSILPLNSTHHFPNATPSLLDLIFVSSSDFAVKHGQCPADAFSYHDLIFLSYNVRPPKLKSKFLLQRSFRSMNVENLCKDASNIDWSAVLSADSIDDKVAIFTTKLTCLYDKHAPVRVIKMRHLPSPWLTDEIKTILNKKAAAKTKYKCKPTSINWGKYVSIRNHCNRVCRDAQRHYIHKSVQIGDSAKVWSFLRSMGVGKSRNIVLSKDLNIDLLNHHFSSSSNLNGATKLNTLNFLSSLPTPDHSSFVLNQFSACDVKKSILSITSNAIGSDCISRNMILPVLDIIIPILCHILNSSISCGVFPSTWKDAHIIPLPKKPNPTSFSEYRPISILPFLSKVLERLVYNQLSAFLRNNSLLNPLQSGFRPGHSTVTALVNITEDIRSAMEYGKLTILSLLDFSNAFNSIDFEILLGILGSLNISPTVIGWFQSYLSGRRQCIRIDDTFSSWCDTIAGVPQGGVLSPLLFSIFINSIATKITSSYHLYADDLQIYTHVSPSELHVAITTINSDLEQISDWAKTYGLKINPLKTQVIVIGSSNMIGKSNLSQAPQVVFDGNFIPLSEKVKDLGIYIDSNLSWGPQIQEVSRKLFAAARSLNRLRNFLPTATKIALAQSLLLPILDYADVSYLDLTEKQLDKLERLQNFCIRFIFGLRKYDHVSCFRNKLKWLPIRLRRNAHILSLLYNVLFNPSYPSYLKDRFEFLHYSHSKVLRSSENFTLKMPAHNTKFLDRSFTIQAVRLWNALPLSVRRAQSLSVFQKLVHNHYLNL</sequence>
<keyword evidence="3" id="KW-1185">Reference proteome</keyword>
<dbReference type="PROSITE" id="PS50878">
    <property type="entry name" value="RT_POL"/>
    <property type="match status" value="1"/>
</dbReference>
<protein>
    <recommendedName>
        <fullName evidence="1">Reverse transcriptase domain-containing protein</fullName>
    </recommendedName>
</protein>
<dbReference type="Pfam" id="PF03372">
    <property type="entry name" value="Exo_endo_phos"/>
    <property type="match status" value="1"/>
</dbReference>
<dbReference type="InterPro" id="IPR036691">
    <property type="entry name" value="Endo/exonu/phosph_ase_sf"/>
</dbReference>
<dbReference type="Pfam" id="PF00078">
    <property type="entry name" value="RVT_1"/>
    <property type="match status" value="1"/>
</dbReference>
<dbReference type="EMBL" id="CAVLGL010000086">
    <property type="protein sequence ID" value="CAK1591292.1"/>
    <property type="molecule type" value="Genomic_DNA"/>
</dbReference>
<dbReference type="CDD" id="cd01650">
    <property type="entry name" value="RT_nLTR_like"/>
    <property type="match status" value="1"/>
</dbReference>
<dbReference type="AlphaFoldDB" id="A0AAV1LB54"/>
<dbReference type="SUPFAM" id="SSF56219">
    <property type="entry name" value="DNase I-like"/>
    <property type="match status" value="1"/>
</dbReference>
<dbReference type="Proteomes" id="UP001314205">
    <property type="component" value="Unassembled WGS sequence"/>
</dbReference>
<dbReference type="SUPFAM" id="SSF56672">
    <property type="entry name" value="DNA/RNA polymerases"/>
    <property type="match status" value="1"/>
</dbReference>
<dbReference type="InterPro" id="IPR000477">
    <property type="entry name" value="RT_dom"/>
</dbReference>
<accession>A0AAV1LB54</accession>
<evidence type="ECO:0000259" key="1">
    <source>
        <dbReference type="PROSITE" id="PS50878"/>
    </source>
</evidence>
<comment type="caution">
    <text evidence="2">The sequence shown here is derived from an EMBL/GenBank/DDBJ whole genome shotgun (WGS) entry which is preliminary data.</text>
</comment>